<dbReference type="EMBL" id="JANJYJ010000007">
    <property type="protein sequence ID" value="KAK3198403.1"/>
    <property type="molecule type" value="Genomic_DNA"/>
</dbReference>
<keyword evidence="4" id="KW-1133">Transmembrane helix</keyword>
<dbReference type="CDD" id="cd14859">
    <property type="entry name" value="PMEI_like"/>
    <property type="match status" value="1"/>
</dbReference>
<dbReference type="NCBIfam" id="TIGR01614">
    <property type="entry name" value="PME_inhib"/>
    <property type="match status" value="1"/>
</dbReference>
<protein>
    <recommendedName>
        <fullName evidence="5">Pectinesterase inhibitor domain-containing protein</fullName>
    </recommendedName>
</protein>
<keyword evidence="2" id="KW-1015">Disulfide bond</keyword>
<evidence type="ECO:0000256" key="4">
    <source>
        <dbReference type="SAM" id="Phobius"/>
    </source>
</evidence>
<keyword evidence="4" id="KW-0472">Membrane</keyword>
<feature type="transmembrane region" description="Helical" evidence="4">
    <location>
        <begin position="6"/>
        <end position="23"/>
    </location>
</feature>
<evidence type="ECO:0000256" key="2">
    <source>
        <dbReference type="ARBA" id="ARBA00023157"/>
    </source>
</evidence>
<keyword evidence="1" id="KW-0732">Signal</keyword>
<keyword evidence="4" id="KW-0812">Transmembrane</keyword>
<dbReference type="InterPro" id="IPR006501">
    <property type="entry name" value="Pectinesterase_inhib_dom"/>
</dbReference>
<name>A0AAE0A094_9ROSI</name>
<dbReference type="Pfam" id="PF04043">
    <property type="entry name" value="PMEI"/>
    <property type="match status" value="1"/>
</dbReference>
<dbReference type="GO" id="GO:0004857">
    <property type="term" value="F:enzyme inhibitor activity"/>
    <property type="evidence" value="ECO:0007669"/>
    <property type="project" value="InterPro"/>
</dbReference>
<dbReference type="AlphaFoldDB" id="A0AAE0A094"/>
<evidence type="ECO:0000259" key="5">
    <source>
        <dbReference type="SMART" id="SM00856"/>
    </source>
</evidence>
<comment type="similarity">
    <text evidence="3">Belongs to the PMEI family.</text>
</comment>
<dbReference type="InterPro" id="IPR035513">
    <property type="entry name" value="Invertase/methylesterase_inhib"/>
</dbReference>
<dbReference type="Proteomes" id="UP001281410">
    <property type="component" value="Unassembled WGS sequence"/>
</dbReference>
<dbReference type="SMART" id="SM00856">
    <property type="entry name" value="PMEI"/>
    <property type="match status" value="1"/>
</dbReference>
<evidence type="ECO:0000256" key="3">
    <source>
        <dbReference type="ARBA" id="ARBA00038471"/>
    </source>
</evidence>
<organism evidence="6 7">
    <name type="scientific">Dipteronia sinensis</name>
    <dbReference type="NCBI Taxonomy" id="43782"/>
    <lineage>
        <taxon>Eukaryota</taxon>
        <taxon>Viridiplantae</taxon>
        <taxon>Streptophyta</taxon>
        <taxon>Embryophyta</taxon>
        <taxon>Tracheophyta</taxon>
        <taxon>Spermatophyta</taxon>
        <taxon>Magnoliopsida</taxon>
        <taxon>eudicotyledons</taxon>
        <taxon>Gunneridae</taxon>
        <taxon>Pentapetalae</taxon>
        <taxon>rosids</taxon>
        <taxon>malvids</taxon>
        <taxon>Sapindales</taxon>
        <taxon>Sapindaceae</taxon>
        <taxon>Hippocastanoideae</taxon>
        <taxon>Acereae</taxon>
        <taxon>Dipteronia</taxon>
    </lineage>
</organism>
<accession>A0AAE0A094</accession>
<evidence type="ECO:0000256" key="1">
    <source>
        <dbReference type="ARBA" id="ARBA00022729"/>
    </source>
</evidence>
<dbReference type="Gene3D" id="1.20.140.40">
    <property type="entry name" value="Invertase/pectin methylesterase inhibitor family protein"/>
    <property type="match status" value="1"/>
</dbReference>
<evidence type="ECO:0000313" key="6">
    <source>
        <dbReference type="EMBL" id="KAK3198403.1"/>
    </source>
</evidence>
<comment type="caution">
    <text evidence="6">The sequence shown here is derived from an EMBL/GenBank/DDBJ whole genome shotgun (WGS) entry which is preliminary data.</text>
</comment>
<dbReference type="SUPFAM" id="SSF101148">
    <property type="entry name" value="Plant invertase/pectin methylesterase inhibitor"/>
    <property type="match status" value="1"/>
</dbReference>
<sequence>MSNPTYFYLPFLMLLIVVHLLFINQNTATATVNNDMVPFIRKSCAVTEYPDTCVSVLEGDPRSRIATDLKNLTKISMDIVYEEAIGLKSLFIKAGENVTDPVLKMNIGSCIGEFETCSFHMKTYGIPSFENGDYADAISQVTYCIDCSSNCTDTGTKLFNEEIETLFNLSTDVLGLSSMVPSRTNM</sequence>
<reference evidence="6" key="1">
    <citation type="journal article" date="2023" name="Plant J.">
        <title>Genome sequences and population genomics provide insights into the demographic history, inbreeding, and mutation load of two 'living fossil' tree species of Dipteronia.</title>
        <authorList>
            <person name="Feng Y."/>
            <person name="Comes H.P."/>
            <person name="Chen J."/>
            <person name="Zhu S."/>
            <person name="Lu R."/>
            <person name="Zhang X."/>
            <person name="Li P."/>
            <person name="Qiu J."/>
            <person name="Olsen K.M."/>
            <person name="Qiu Y."/>
        </authorList>
    </citation>
    <scope>NUCLEOTIDE SEQUENCE</scope>
    <source>
        <strain evidence="6">NBL</strain>
    </source>
</reference>
<feature type="domain" description="Pectinesterase inhibitor" evidence="5">
    <location>
        <begin position="35"/>
        <end position="176"/>
    </location>
</feature>
<keyword evidence="7" id="KW-1185">Reference proteome</keyword>
<proteinExistence type="inferred from homology"/>
<gene>
    <name evidence="6" type="ORF">Dsin_021818</name>
</gene>
<dbReference type="PANTHER" id="PTHR36710">
    <property type="entry name" value="PECTINESTERASE INHIBITOR-LIKE"/>
    <property type="match status" value="1"/>
</dbReference>
<evidence type="ECO:0000313" key="7">
    <source>
        <dbReference type="Proteomes" id="UP001281410"/>
    </source>
</evidence>
<dbReference type="InterPro" id="IPR052421">
    <property type="entry name" value="PCW_Enzyme_Inhibitor"/>
</dbReference>
<dbReference type="PANTHER" id="PTHR36710:SF18">
    <property type="entry name" value="PECTINESTERASE INHIBITOR 5-RELATED"/>
    <property type="match status" value="1"/>
</dbReference>